<evidence type="ECO:0000313" key="1">
    <source>
        <dbReference type="EMBL" id="KAJ9575698.1"/>
    </source>
</evidence>
<dbReference type="EMBL" id="JASPKZ010009823">
    <property type="protein sequence ID" value="KAJ9575698.1"/>
    <property type="molecule type" value="Genomic_DNA"/>
</dbReference>
<feature type="non-terminal residue" evidence="1">
    <location>
        <position position="281"/>
    </location>
</feature>
<evidence type="ECO:0000313" key="2">
    <source>
        <dbReference type="Proteomes" id="UP001233999"/>
    </source>
</evidence>
<reference evidence="1" key="2">
    <citation type="submission" date="2023-05" db="EMBL/GenBank/DDBJ databases">
        <authorList>
            <person name="Fouks B."/>
        </authorList>
    </citation>
    <scope>NUCLEOTIDE SEQUENCE</scope>
    <source>
        <strain evidence="1">Stay&amp;Tobe</strain>
        <tissue evidence="1">Testes</tissue>
    </source>
</reference>
<keyword evidence="2" id="KW-1185">Reference proteome</keyword>
<sequence>PTRSALCLESIQNHIVGGKILYEQKLILETIQCRQLSESMTDVRAECRLLSESMTDITAEMVIIGANYTVAEKECSLLINCTKEYIGKLILETIQNYTVGGEMFCGQNKLYSRKKNLIIADHRCRQLSESMTDKLYKTIHMADKVDHNVPKLINHIVGGNLYGHKFYHMCRQNYTVGGKMSGQKETIQNYTKPYSRLKNVVWTLSESMTDKLYSAANYLKAKVIIETIQLKPNSRLKNVVWTVLSLFINYTKLYIRNYTAGETIQICTVVGKMSCGQKETI</sequence>
<name>A0AAD8E3B9_DIPPU</name>
<organism evidence="1 2">
    <name type="scientific">Diploptera punctata</name>
    <name type="common">Pacific beetle cockroach</name>
    <dbReference type="NCBI Taxonomy" id="6984"/>
    <lineage>
        <taxon>Eukaryota</taxon>
        <taxon>Metazoa</taxon>
        <taxon>Ecdysozoa</taxon>
        <taxon>Arthropoda</taxon>
        <taxon>Hexapoda</taxon>
        <taxon>Insecta</taxon>
        <taxon>Pterygota</taxon>
        <taxon>Neoptera</taxon>
        <taxon>Polyneoptera</taxon>
        <taxon>Dictyoptera</taxon>
        <taxon>Blattodea</taxon>
        <taxon>Blaberoidea</taxon>
        <taxon>Blaberidae</taxon>
        <taxon>Diplopterinae</taxon>
        <taxon>Diploptera</taxon>
    </lineage>
</organism>
<comment type="caution">
    <text evidence="1">The sequence shown here is derived from an EMBL/GenBank/DDBJ whole genome shotgun (WGS) entry which is preliminary data.</text>
</comment>
<protein>
    <submittedName>
        <fullName evidence="1">Uncharacterized protein</fullName>
    </submittedName>
</protein>
<feature type="non-terminal residue" evidence="1">
    <location>
        <position position="1"/>
    </location>
</feature>
<dbReference type="Proteomes" id="UP001233999">
    <property type="component" value="Unassembled WGS sequence"/>
</dbReference>
<gene>
    <name evidence="1" type="ORF">L9F63_007457</name>
</gene>
<accession>A0AAD8E3B9</accession>
<reference evidence="1" key="1">
    <citation type="journal article" date="2023" name="IScience">
        <title>Live-bearing cockroach genome reveals convergent evolutionary mechanisms linked to viviparity in insects and beyond.</title>
        <authorList>
            <person name="Fouks B."/>
            <person name="Harrison M.C."/>
            <person name="Mikhailova A.A."/>
            <person name="Marchal E."/>
            <person name="English S."/>
            <person name="Carruthers M."/>
            <person name="Jennings E.C."/>
            <person name="Chiamaka E.L."/>
            <person name="Frigard R.A."/>
            <person name="Pippel M."/>
            <person name="Attardo G.M."/>
            <person name="Benoit J.B."/>
            <person name="Bornberg-Bauer E."/>
            <person name="Tobe S.S."/>
        </authorList>
    </citation>
    <scope>NUCLEOTIDE SEQUENCE</scope>
    <source>
        <strain evidence="1">Stay&amp;Tobe</strain>
    </source>
</reference>
<proteinExistence type="predicted"/>
<dbReference type="AlphaFoldDB" id="A0AAD8E3B9"/>